<dbReference type="PANTHER" id="PTHR23327:SF41">
    <property type="entry name" value="LON PEPTIDASE N-TERMINAL DOMAIN AND RING FINGER PROTEIN 3"/>
    <property type="match status" value="1"/>
</dbReference>
<evidence type="ECO:0000256" key="4">
    <source>
        <dbReference type="PROSITE-ProRule" id="PRU00175"/>
    </source>
</evidence>
<dbReference type="AlphaFoldDB" id="A0A803XLC2"/>
<dbReference type="PANTHER" id="PTHR23327">
    <property type="entry name" value="RING FINGER PROTEIN 127"/>
    <property type="match status" value="1"/>
</dbReference>
<name>A0A803XLC2_MELGA</name>
<organism evidence="6 7">
    <name type="scientific">Meleagris gallopavo</name>
    <name type="common">Wild turkey</name>
    <dbReference type="NCBI Taxonomy" id="9103"/>
    <lineage>
        <taxon>Eukaryota</taxon>
        <taxon>Metazoa</taxon>
        <taxon>Chordata</taxon>
        <taxon>Craniata</taxon>
        <taxon>Vertebrata</taxon>
        <taxon>Euteleostomi</taxon>
        <taxon>Archelosauria</taxon>
        <taxon>Archosauria</taxon>
        <taxon>Dinosauria</taxon>
        <taxon>Saurischia</taxon>
        <taxon>Theropoda</taxon>
        <taxon>Coelurosauria</taxon>
        <taxon>Aves</taxon>
        <taxon>Neognathae</taxon>
        <taxon>Galloanserae</taxon>
        <taxon>Galliformes</taxon>
        <taxon>Phasianidae</taxon>
        <taxon>Meleagridinae</taxon>
        <taxon>Meleagris</taxon>
    </lineage>
</organism>
<dbReference type="PROSITE" id="PS50089">
    <property type="entry name" value="ZF_RING_2"/>
    <property type="match status" value="1"/>
</dbReference>
<dbReference type="GeneTree" id="ENSGT00940000179264"/>
<dbReference type="CDD" id="cd16514">
    <property type="entry name" value="RING-HC_LONFs_rpt2"/>
    <property type="match status" value="1"/>
</dbReference>
<keyword evidence="2 4" id="KW-0863">Zinc-finger</keyword>
<reference evidence="6" key="3">
    <citation type="submission" date="2025-09" db="UniProtKB">
        <authorList>
            <consortium name="Ensembl"/>
        </authorList>
    </citation>
    <scope>IDENTIFICATION</scope>
</reference>
<dbReference type="Proteomes" id="UP000001645">
    <property type="component" value="Unplaced"/>
</dbReference>
<keyword evidence="1" id="KW-0479">Metal-binding</keyword>
<dbReference type="Gene3D" id="3.30.40.10">
    <property type="entry name" value="Zinc/RING finger domain, C3HC4 (zinc finger)"/>
    <property type="match status" value="1"/>
</dbReference>
<dbReference type="SUPFAM" id="SSF57850">
    <property type="entry name" value="RING/U-box"/>
    <property type="match status" value="1"/>
</dbReference>
<protein>
    <recommendedName>
        <fullName evidence="5">RING-type domain-containing protein</fullName>
    </recommendedName>
</protein>
<accession>A0A803XLC2</accession>
<dbReference type="InParanoid" id="A0A803XLC2"/>
<dbReference type="InterPro" id="IPR001841">
    <property type="entry name" value="Znf_RING"/>
</dbReference>
<sequence>MIWLFYEPVTTPCGHTFCLKCLERCLDHNPKCPLCKEGLSEALSVTACGFCLLLAAVLGYEEILQNSTNGGVNS</sequence>
<dbReference type="Pfam" id="PF13923">
    <property type="entry name" value="zf-C3HC4_2"/>
    <property type="match status" value="1"/>
</dbReference>
<proteinExistence type="predicted"/>
<keyword evidence="3" id="KW-0862">Zinc</keyword>
<evidence type="ECO:0000259" key="5">
    <source>
        <dbReference type="PROSITE" id="PS50089"/>
    </source>
</evidence>
<evidence type="ECO:0000256" key="2">
    <source>
        <dbReference type="ARBA" id="ARBA00022771"/>
    </source>
</evidence>
<keyword evidence="7" id="KW-1185">Reference proteome</keyword>
<dbReference type="PROSITE" id="PS00518">
    <property type="entry name" value="ZF_RING_1"/>
    <property type="match status" value="1"/>
</dbReference>
<evidence type="ECO:0000256" key="3">
    <source>
        <dbReference type="ARBA" id="ARBA00022833"/>
    </source>
</evidence>
<evidence type="ECO:0000313" key="6">
    <source>
        <dbReference type="Ensembl" id="ENSMGAP00000020318.1"/>
    </source>
</evidence>
<reference evidence="6" key="2">
    <citation type="submission" date="2025-08" db="UniProtKB">
        <authorList>
            <consortium name="Ensembl"/>
        </authorList>
    </citation>
    <scope>IDENTIFICATION</scope>
</reference>
<dbReference type="GO" id="GO:0061630">
    <property type="term" value="F:ubiquitin protein ligase activity"/>
    <property type="evidence" value="ECO:0007669"/>
    <property type="project" value="TreeGrafter"/>
</dbReference>
<dbReference type="GO" id="GO:0008270">
    <property type="term" value="F:zinc ion binding"/>
    <property type="evidence" value="ECO:0007669"/>
    <property type="project" value="UniProtKB-KW"/>
</dbReference>
<evidence type="ECO:0000256" key="1">
    <source>
        <dbReference type="ARBA" id="ARBA00022723"/>
    </source>
</evidence>
<dbReference type="Ensembl" id="ENSMGAT00000028454.1">
    <property type="protein sequence ID" value="ENSMGAP00000020318.1"/>
    <property type="gene ID" value="ENSMGAG00000017886.1"/>
</dbReference>
<feature type="domain" description="RING-type" evidence="5">
    <location>
        <begin position="9"/>
        <end position="36"/>
    </location>
</feature>
<dbReference type="InterPro" id="IPR017907">
    <property type="entry name" value="Znf_RING_CS"/>
</dbReference>
<evidence type="ECO:0000313" key="7">
    <source>
        <dbReference type="Proteomes" id="UP000001645"/>
    </source>
</evidence>
<dbReference type="InterPro" id="IPR013083">
    <property type="entry name" value="Znf_RING/FYVE/PHD"/>
</dbReference>
<reference evidence="6" key="1">
    <citation type="journal article" date="2010" name="PLoS Biol.">
        <title>Multi-platform next-generation sequencing of the domestic turkey (Meleagris gallopavo): genome assembly and analysis.</title>
        <authorList>
            <person name="Dalloul R.A."/>
            <person name="Long J.A."/>
            <person name="Zimin A.V."/>
            <person name="Aslam L."/>
            <person name="Beal K."/>
            <person name="Blomberg L.A."/>
            <person name="Bouffard P."/>
            <person name="Burt D.W."/>
            <person name="Crasta O."/>
            <person name="Crooijmans R.P."/>
            <person name="Cooper K."/>
            <person name="Coulombe R.A."/>
            <person name="De S."/>
            <person name="Delany M.E."/>
            <person name="Dodgson J.B."/>
            <person name="Dong J.J."/>
            <person name="Evans C."/>
            <person name="Frederickson K.M."/>
            <person name="Flicek P."/>
            <person name="Florea L."/>
            <person name="Folkerts O."/>
            <person name="Groenen M.A."/>
            <person name="Harkins T.T."/>
            <person name="Herrero J."/>
            <person name="Hoffmann S."/>
            <person name="Megens H.J."/>
            <person name="Jiang A."/>
            <person name="de Jong P."/>
            <person name="Kaiser P."/>
            <person name="Kim H."/>
            <person name="Kim K.W."/>
            <person name="Kim S."/>
            <person name="Langenberger D."/>
            <person name="Lee M.K."/>
            <person name="Lee T."/>
            <person name="Mane S."/>
            <person name="Marcais G."/>
            <person name="Marz M."/>
            <person name="McElroy A.P."/>
            <person name="Modise T."/>
            <person name="Nefedov M."/>
            <person name="Notredame C."/>
            <person name="Paton I.R."/>
            <person name="Payne W.S."/>
            <person name="Pertea G."/>
            <person name="Prickett D."/>
            <person name="Puiu D."/>
            <person name="Qioa D."/>
            <person name="Raineri E."/>
            <person name="Ruffier M."/>
            <person name="Salzberg S.L."/>
            <person name="Schatz M.C."/>
            <person name="Scheuring C."/>
            <person name="Schmidt C.J."/>
            <person name="Schroeder S."/>
            <person name="Searle S.M."/>
            <person name="Smith E.J."/>
            <person name="Smith J."/>
            <person name="Sonstegard T.S."/>
            <person name="Stadler P.F."/>
            <person name="Tafer H."/>
            <person name="Tu Z.J."/>
            <person name="Van Tassell C.P."/>
            <person name="Vilella A.J."/>
            <person name="Williams K.P."/>
            <person name="Yorke J.A."/>
            <person name="Zhang L."/>
            <person name="Zhang H.B."/>
            <person name="Zhang X."/>
            <person name="Zhang Y."/>
            <person name="Reed K.M."/>
        </authorList>
    </citation>
    <scope>NUCLEOTIDE SEQUENCE [LARGE SCALE GENOMIC DNA]</scope>
</reference>